<evidence type="ECO:0000313" key="9">
    <source>
        <dbReference type="Proteomes" id="UP000325286"/>
    </source>
</evidence>
<dbReference type="PANTHER" id="PTHR33992">
    <property type="entry name" value="RIBONUCLEASE P PROTEIN COMPONENT"/>
    <property type="match status" value="1"/>
</dbReference>
<evidence type="ECO:0000256" key="2">
    <source>
        <dbReference type="ARBA" id="ARBA00022722"/>
    </source>
</evidence>
<name>A0A5B9QKV0_9BACT</name>
<dbReference type="GO" id="GO:0001682">
    <property type="term" value="P:tRNA 5'-leader removal"/>
    <property type="evidence" value="ECO:0007669"/>
    <property type="project" value="UniProtKB-UniRule"/>
</dbReference>
<dbReference type="InterPro" id="IPR000100">
    <property type="entry name" value="RNase_P"/>
</dbReference>
<dbReference type="Gene3D" id="3.30.230.10">
    <property type="match status" value="1"/>
</dbReference>
<protein>
    <recommendedName>
        <fullName evidence="6 7">Ribonuclease P protein component</fullName>
        <shortName evidence="6">RNase P protein</shortName>
        <shortName evidence="6">RNaseP protein</shortName>
        <ecNumber evidence="6 7">3.1.26.5</ecNumber>
    </recommendedName>
    <alternativeName>
        <fullName evidence="6">Protein C5</fullName>
    </alternativeName>
</protein>
<dbReference type="GO" id="GO:0000049">
    <property type="term" value="F:tRNA binding"/>
    <property type="evidence" value="ECO:0007669"/>
    <property type="project" value="UniProtKB-UniRule"/>
</dbReference>
<dbReference type="HAMAP" id="MF_00227">
    <property type="entry name" value="RNase_P"/>
    <property type="match status" value="1"/>
</dbReference>
<dbReference type="EC" id="3.1.26.5" evidence="6 7"/>
<comment type="similarity">
    <text evidence="6">Belongs to the RnpA family.</text>
</comment>
<dbReference type="PANTHER" id="PTHR33992:SF1">
    <property type="entry name" value="RIBONUCLEASE P PROTEIN COMPONENT"/>
    <property type="match status" value="1"/>
</dbReference>
<dbReference type="GO" id="GO:0030677">
    <property type="term" value="C:ribonuclease P complex"/>
    <property type="evidence" value="ECO:0007669"/>
    <property type="project" value="TreeGrafter"/>
</dbReference>
<dbReference type="EMBL" id="CP042914">
    <property type="protein sequence ID" value="QEG39708.1"/>
    <property type="molecule type" value="Genomic_DNA"/>
</dbReference>
<evidence type="ECO:0000313" key="8">
    <source>
        <dbReference type="EMBL" id="QEG39708.1"/>
    </source>
</evidence>
<accession>A0A5B9QKV0</accession>
<dbReference type="AlphaFoldDB" id="A0A5B9QKV0"/>
<dbReference type="KEGG" id="rul:UC8_17060"/>
<keyword evidence="1 6" id="KW-0819">tRNA processing</keyword>
<evidence type="ECO:0000256" key="1">
    <source>
        <dbReference type="ARBA" id="ARBA00022694"/>
    </source>
</evidence>
<dbReference type="Proteomes" id="UP000325286">
    <property type="component" value="Chromosome"/>
</dbReference>
<dbReference type="InterPro" id="IPR014721">
    <property type="entry name" value="Ribsml_uS5_D2-typ_fold_subgr"/>
</dbReference>
<organism evidence="8 9">
    <name type="scientific">Roseimaritima ulvae</name>
    <dbReference type="NCBI Taxonomy" id="980254"/>
    <lineage>
        <taxon>Bacteria</taxon>
        <taxon>Pseudomonadati</taxon>
        <taxon>Planctomycetota</taxon>
        <taxon>Planctomycetia</taxon>
        <taxon>Pirellulales</taxon>
        <taxon>Pirellulaceae</taxon>
        <taxon>Roseimaritima</taxon>
    </lineage>
</organism>
<dbReference type="SUPFAM" id="SSF54211">
    <property type="entry name" value="Ribosomal protein S5 domain 2-like"/>
    <property type="match status" value="1"/>
</dbReference>
<evidence type="ECO:0000256" key="3">
    <source>
        <dbReference type="ARBA" id="ARBA00022759"/>
    </source>
</evidence>
<evidence type="ECO:0000256" key="4">
    <source>
        <dbReference type="ARBA" id="ARBA00022801"/>
    </source>
</evidence>
<sequence length="120" mass="13464">MVGDYRFPKSVRLTGHEAFGPVIRRGGFAADQILVVHALPHAGSGSRFGVTIPKRTGNAVVRNRWKRHIREAIRHCRSEAAEGYDFVIRPKKDAPLDGRQIRQGLPKLLRRAVKRYAAGK</sequence>
<gene>
    <name evidence="6 8" type="primary">rnpA</name>
    <name evidence="8" type="ORF">UC8_17060</name>
</gene>
<keyword evidence="3 6" id="KW-0255">Endonuclease</keyword>
<dbReference type="GO" id="GO:0004526">
    <property type="term" value="F:ribonuclease P activity"/>
    <property type="evidence" value="ECO:0007669"/>
    <property type="project" value="UniProtKB-UniRule"/>
</dbReference>
<evidence type="ECO:0000256" key="7">
    <source>
        <dbReference type="NCBIfam" id="TIGR00188"/>
    </source>
</evidence>
<reference evidence="8 9" key="1">
    <citation type="submission" date="2019-08" db="EMBL/GenBank/DDBJ databases">
        <title>Deep-cultivation of Planctomycetes and their phenomic and genomic characterization uncovers novel biology.</title>
        <authorList>
            <person name="Wiegand S."/>
            <person name="Jogler M."/>
            <person name="Boedeker C."/>
            <person name="Pinto D."/>
            <person name="Vollmers J."/>
            <person name="Rivas-Marin E."/>
            <person name="Kohn T."/>
            <person name="Peeters S.H."/>
            <person name="Heuer A."/>
            <person name="Rast P."/>
            <person name="Oberbeckmann S."/>
            <person name="Bunk B."/>
            <person name="Jeske O."/>
            <person name="Meyerdierks A."/>
            <person name="Storesund J.E."/>
            <person name="Kallscheuer N."/>
            <person name="Luecker S."/>
            <person name="Lage O.M."/>
            <person name="Pohl T."/>
            <person name="Merkel B.J."/>
            <person name="Hornburger P."/>
            <person name="Mueller R.-W."/>
            <person name="Bruemmer F."/>
            <person name="Labrenz M."/>
            <person name="Spormann A.M."/>
            <person name="Op den Camp H."/>
            <person name="Overmann J."/>
            <person name="Amann R."/>
            <person name="Jetten M.S.M."/>
            <person name="Mascher T."/>
            <person name="Medema M.H."/>
            <person name="Devos D.P."/>
            <person name="Kaster A.-K."/>
            <person name="Ovreas L."/>
            <person name="Rohde M."/>
            <person name="Galperin M.Y."/>
            <person name="Jogler C."/>
        </authorList>
    </citation>
    <scope>NUCLEOTIDE SEQUENCE [LARGE SCALE GENOMIC DNA]</scope>
    <source>
        <strain evidence="8 9">UC8</strain>
    </source>
</reference>
<dbReference type="OrthoDB" id="9810867at2"/>
<proteinExistence type="inferred from homology"/>
<keyword evidence="5 6" id="KW-0694">RNA-binding</keyword>
<keyword evidence="2 6" id="KW-0540">Nuclease</keyword>
<comment type="function">
    <text evidence="6">RNaseP catalyzes the removal of the 5'-leader sequence from pre-tRNA to produce the mature 5'-terminus. It can also cleave other RNA substrates such as 4.5S RNA. The protein component plays an auxiliary but essential role in vivo by binding to the 5'-leader sequence and broadening the substrate specificity of the ribozyme.</text>
</comment>
<evidence type="ECO:0000256" key="6">
    <source>
        <dbReference type="HAMAP-Rule" id="MF_00227"/>
    </source>
</evidence>
<keyword evidence="9" id="KW-1185">Reference proteome</keyword>
<comment type="subunit">
    <text evidence="6">Consists of a catalytic RNA component (M1 or rnpB) and a protein subunit.</text>
</comment>
<dbReference type="InterPro" id="IPR020568">
    <property type="entry name" value="Ribosomal_Su5_D2-typ_SF"/>
</dbReference>
<dbReference type="GO" id="GO:0042781">
    <property type="term" value="F:3'-tRNA processing endoribonuclease activity"/>
    <property type="evidence" value="ECO:0007669"/>
    <property type="project" value="TreeGrafter"/>
</dbReference>
<dbReference type="NCBIfam" id="TIGR00188">
    <property type="entry name" value="rnpA"/>
    <property type="match status" value="1"/>
</dbReference>
<comment type="catalytic activity">
    <reaction evidence="6">
        <text>Endonucleolytic cleavage of RNA, removing 5'-extranucleotides from tRNA precursor.</text>
        <dbReference type="EC" id="3.1.26.5"/>
    </reaction>
</comment>
<evidence type="ECO:0000256" key="5">
    <source>
        <dbReference type="ARBA" id="ARBA00022884"/>
    </source>
</evidence>
<dbReference type="RefSeq" id="WP_068142078.1">
    <property type="nucleotide sequence ID" value="NZ_CP042914.1"/>
</dbReference>
<dbReference type="Pfam" id="PF00825">
    <property type="entry name" value="Ribonuclease_P"/>
    <property type="match status" value="1"/>
</dbReference>
<keyword evidence="4 6" id="KW-0378">Hydrolase</keyword>